<dbReference type="GO" id="GO:0005576">
    <property type="term" value="C:extracellular region"/>
    <property type="evidence" value="ECO:0007669"/>
    <property type="project" value="UniProtKB-SubCell"/>
</dbReference>
<feature type="signal peptide" evidence="5">
    <location>
        <begin position="1"/>
        <end position="20"/>
    </location>
</feature>
<sequence>MRLSYVALAVAATLLANAMALTPEGEVNRVPQTTSKIFGAVEISDIGKRMLRGHDEEGDPVESLDNDEERTGKGISAQDVLHLVKAKGKAIPVEMEKMNKRFQKQVIGILREQDLTKKMFATKLGLKGTTDQNARNYGWFVKNMENFRQGKKPKKIPGNFIGGR</sequence>
<dbReference type="Proteomes" id="UP000198211">
    <property type="component" value="Unassembled WGS sequence"/>
</dbReference>
<evidence type="ECO:0000256" key="5">
    <source>
        <dbReference type="RuleBase" id="RU367124"/>
    </source>
</evidence>
<reference evidence="7" key="1">
    <citation type="submission" date="2017-03" db="EMBL/GenBank/DDBJ databases">
        <title>Phytopthora megakarya and P. palmivora, two closely related causual agents of cacao black pod achieved similar genome size and gene model numbers by different mechanisms.</title>
        <authorList>
            <person name="Ali S."/>
            <person name="Shao J."/>
            <person name="Larry D.J."/>
            <person name="Kronmiller B."/>
            <person name="Shen D."/>
            <person name="Strem M.D."/>
            <person name="Melnick R.L."/>
            <person name="Guiltinan M.J."/>
            <person name="Tyler B.M."/>
            <person name="Meinhardt L.W."/>
            <person name="Bailey B.A."/>
        </authorList>
    </citation>
    <scope>NUCLEOTIDE SEQUENCE [LARGE SCALE GENOMIC DNA]</scope>
    <source>
        <strain evidence="7">zdho120</strain>
    </source>
</reference>
<dbReference type="InterPro" id="IPR031825">
    <property type="entry name" value="RXLR"/>
</dbReference>
<evidence type="ECO:0000256" key="2">
    <source>
        <dbReference type="ARBA" id="ARBA00010400"/>
    </source>
</evidence>
<evidence type="ECO:0000256" key="1">
    <source>
        <dbReference type="ARBA" id="ARBA00004613"/>
    </source>
</evidence>
<dbReference type="OrthoDB" id="98107at2759"/>
<keyword evidence="7" id="KW-1185">Reference proteome</keyword>
<evidence type="ECO:0000256" key="4">
    <source>
        <dbReference type="ARBA" id="ARBA00022729"/>
    </source>
</evidence>
<gene>
    <name evidence="6" type="ORF">PHMEG_0006038</name>
</gene>
<dbReference type="EMBL" id="NBNE01000414">
    <property type="protein sequence ID" value="OWZ19674.1"/>
    <property type="molecule type" value="Genomic_DNA"/>
</dbReference>
<organism evidence="6 7">
    <name type="scientific">Phytophthora megakarya</name>
    <dbReference type="NCBI Taxonomy" id="4795"/>
    <lineage>
        <taxon>Eukaryota</taxon>
        <taxon>Sar</taxon>
        <taxon>Stramenopiles</taxon>
        <taxon>Oomycota</taxon>
        <taxon>Peronosporomycetes</taxon>
        <taxon>Peronosporales</taxon>
        <taxon>Peronosporaceae</taxon>
        <taxon>Phytophthora</taxon>
    </lineage>
</organism>
<dbReference type="Pfam" id="PF16810">
    <property type="entry name" value="RXLR"/>
    <property type="match status" value="1"/>
</dbReference>
<proteinExistence type="inferred from homology"/>
<protein>
    <recommendedName>
        <fullName evidence="5">RxLR effector protein</fullName>
    </recommendedName>
</protein>
<comment type="similarity">
    <text evidence="2 5">Belongs to the RxLR effector family.</text>
</comment>
<comment type="subcellular location">
    <subcellularLocation>
        <location evidence="1 5">Secreted</location>
    </subcellularLocation>
</comment>
<comment type="domain">
    <text evidence="5">The RxLR-dEER motif acts to carry the protein into the host cell cytoplasm through binding to cell surface phosphatidylinositol-3-phosphate.</text>
</comment>
<evidence type="ECO:0000256" key="3">
    <source>
        <dbReference type="ARBA" id="ARBA00022525"/>
    </source>
</evidence>
<keyword evidence="3 5" id="KW-0964">Secreted</keyword>
<name>A0A225WQ43_9STRA</name>
<evidence type="ECO:0000313" key="7">
    <source>
        <dbReference type="Proteomes" id="UP000198211"/>
    </source>
</evidence>
<comment type="function">
    <text evidence="5">Effector that suppresses plant defense responses during pathogen infection.</text>
</comment>
<evidence type="ECO:0000313" key="6">
    <source>
        <dbReference type="EMBL" id="OWZ19674.1"/>
    </source>
</evidence>
<feature type="chain" id="PRO_5028522928" description="RxLR effector protein" evidence="5">
    <location>
        <begin position="21"/>
        <end position="164"/>
    </location>
</feature>
<comment type="caution">
    <text evidence="6">The sequence shown here is derived from an EMBL/GenBank/DDBJ whole genome shotgun (WGS) entry which is preliminary data.</text>
</comment>
<accession>A0A225WQ43</accession>
<keyword evidence="4 5" id="KW-0732">Signal</keyword>
<dbReference type="AlphaFoldDB" id="A0A225WQ43"/>